<comment type="pathway">
    <text evidence="9">Protein modification; lipoprotein biosynthesis (signal peptide cleavage).</text>
</comment>
<dbReference type="PRINTS" id="PR00781">
    <property type="entry name" value="LIPOSIGPTASE"/>
</dbReference>
<dbReference type="UniPathway" id="UPA00665"/>
<comment type="caution">
    <text evidence="9">Lacks conserved residue(s) required for the propagation of feature annotation.</text>
</comment>
<comment type="function">
    <text evidence="9 10">This protein specifically catalyzes the removal of signal peptides from prolipoproteins.</text>
</comment>
<evidence type="ECO:0000256" key="2">
    <source>
        <dbReference type="ARBA" id="ARBA00022475"/>
    </source>
</evidence>
<accession>A0A1G7LCN6</accession>
<dbReference type="RefSeq" id="WP_074554358.1">
    <property type="nucleotide sequence ID" value="NZ_CP119563.1"/>
</dbReference>
<feature type="transmembrane region" description="Helical" evidence="9">
    <location>
        <begin position="62"/>
        <end position="82"/>
    </location>
</feature>
<evidence type="ECO:0000256" key="4">
    <source>
        <dbReference type="ARBA" id="ARBA00022692"/>
    </source>
</evidence>
<feature type="transmembrane region" description="Helical" evidence="9">
    <location>
        <begin position="94"/>
        <end position="112"/>
    </location>
</feature>
<evidence type="ECO:0000256" key="5">
    <source>
        <dbReference type="ARBA" id="ARBA00022750"/>
    </source>
</evidence>
<evidence type="ECO:0000256" key="9">
    <source>
        <dbReference type="HAMAP-Rule" id="MF_00161"/>
    </source>
</evidence>
<dbReference type="GO" id="GO:0006508">
    <property type="term" value="P:proteolysis"/>
    <property type="evidence" value="ECO:0007669"/>
    <property type="project" value="UniProtKB-KW"/>
</dbReference>
<dbReference type="Proteomes" id="UP000183812">
    <property type="component" value="Unassembled WGS sequence"/>
</dbReference>
<keyword evidence="8 9" id="KW-0472">Membrane</keyword>
<keyword evidence="7 9" id="KW-1133">Transmembrane helix</keyword>
<sequence length="158" mass="17284">MRLMARFAAAVLLLDQVTKFIVVQWIGLDRIGQMAVLPPWFNLRMAWNRGINFGLFAGEDEITRWALVVMALAISAWVWHWVSRHPQGLRGQVAAGLLIGGALGNVIDRIAYGAVADFLNVSTPFWDNPFSFNVADIAIFLGAAGLVLFTGEGKSGRG</sequence>
<evidence type="ECO:0000256" key="6">
    <source>
        <dbReference type="ARBA" id="ARBA00022801"/>
    </source>
</evidence>
<keyword evidence="3 9" id="KW-0645">Protease</keyword>
<evidence type="ECO:0000313" key="12">
    <source>
        <dbReference type="EMBL" id="SDF47161.1"/>
    </source>
</evidence>
<dbReference type="AlphaFoldDB" id="A0A1G7LCN6"/>
<dbReference type="GO" id="GO:0005886">
    <property type="term" value="C:plasma membrane"/>
    <property type="evidence" value="ECO:0007669"/>
    <property type="project" value="UniProtKB-SubCell"/>
</dbReference>
<gene>
    <name evidence="9" type="primary">lspA</name>
    <name evidence="12" type="ORF">SAMN04244550_02311</name>
</gene>
<comment type="subcellular location">
    <subcellularLocation>
        <location evidence="9">Cell membrane</location>
        <topology evidence="9">Multi-pass membrane protein</topology>
    </subcellularLocation>
</comment>
<name>A0A1G7LCN6_RHOCA</name>
<keyword evidence="2 9" id="KW-1003">Cell membrane</keyword>
<dbReference type="HAMAP" id="MF_00161">
    <property type="entry name" value="LspA"/>
    <property type="match status" value="1"/>
</dbReference>
<dbReference type="OrthoDB" id="9810259at2"/>
<protein>
    <recommendedName>
        <fullName evidence="9">Lipoprotein signal peptidase</fullName>
        <ecNumber evidence="9">3.4.23.36</ecNumber>
    </recommendedName>
    <alternativeName>
        <fullName evidence="9">Prolipoprotein signal peptidase</fullName>
    </alternativeName>
    <alternativeName>
        <fullName evidence="9">Signal peptidase II</fullName>
        <shortName evidence="9">SPase II</shortName>
    </alternativeName>
</protein>
<dbReference type="InterPro" id="IPR001872">
    <property type="entry name" value="Peptidase_A8"/>
</dbReference>
<dbReference type="PANTHER" id="PTHR33695">
    <property type="entry name" value="LIPOPROTEIN SIGNAL PEPTIDASE"/>
    <property type="match status" value="1"/>
</dbReference>
<evidence type="ECO:0000256" key="7">
    <source>
        <dbReference type="ARBA" id="ARBA00022989"/>
    </source>
</evidence>
<dbReference type="EC" id="3.4.23.36" evidence="9"/>
<feature type="active site" evidence="9">
    <location>
        <position position="117"/>
    </location>
</feature>
<feature type="transmembrane region" description="Helical" evidence="9">
    <location>
        <begin position="132"/>
        <end position="151"/>
    </location>
</feature>
<comment type="similarity">
    <text evidence="1 9 11">Belongs to the peptidase A8 family.</text>
</comment>
<evidence type="ECO:0000256" key="8">
    <source>
        <dbReference type="ARBA" id="ARBA00023136"/>
    </source>
</evidence>
<dbReference type="Pfam" id="PF01252">
    <property type="entry name" value="Peptidase_A8"/>
    <property type="match status" value="1"/>
</dbReference>
<evidence type="ECO:0000256" key="1">
    <source>
        <dbReference type="ARBA" id="ARBA00006139"/>
    </source>
</evidence>
<proteinExistence type="inferred from homology"/>
<dbReference type="PROSITE" id="PS00855">
    <property type="entry name" value="SPASE_II"/>
    <property type="match status" value="1"/>
</dbReference>
<keyword evidence="4 9" id="KW-0812">Transmembrane</keyword>
<organism evidence="12 13">
    <name type="scientific">Rhodobacter capsulatus</name>
    <name type="common">Rhodopseudomonas capsulata</name>
    <dbReference type="NCBI Taxonomy" id="1061"/>
    <lineage>
        <taxon>Bacteria</taxon>
        <taxon>Pseudomonadati</taxon>
        <taxon>Pseudomonadota</taxon>
        <taxon>Alphaproteobacteria</taxon>
        <taxon>Rhodobacterales</taxon>
        <taxon>Rhodobacter group</taxon>
        <taxon>Rhodobacter</taxon>
    </lineage>
</organism>
<keyword evidence="5 9" id="KW-0064">Aspartyl protease</keyword>
<comment type="catalytic activity">
    <reaction evidence="9 10">
        <text>Release of signal peptides from bacterial membrane prolipoproteins. Hydrolyzes -Xaa-Yaa-Zaa-|-(S,diacylglyceryl)Cys-, in which Xaa is hydrophobic (preferably Leu), and Yaa (Ala or Ser) and Zaa (Gly or Ala) have small, neutral side chains.</text>
        <dbReference type="EC" id="3.4.23.36"/>
    </reaction>
</comment>
<dbReference type="NCBIfam" id="TIGR00077">
    <property type="entry name" value="lspA"/>
    <property type="match status" value="1"/>
</dbReference>
<evidence type="ECO:0000256" key="3">
    <source>
        <dbReference type="ARBA" id="ARBA00022670"/>
    </source>
</evidence>
<evidence type="ECO:0000256" key="11">
    <source>
        <dbReference type="RuleBase" id="RU004181"/>
    </source>
</evidence>
<keyword evidence="6 9" id="KW-0378">Hydrolase</keyword>
<feature type="active site" evidence="9">
    <location>
        <position position="136"/>
    </location>
</feature>
<evidence type="ECO:0000256" key="10">
    <source>
        <dbReference type="RuleBase" id="RU000594"/>
    </source>
</evidence>
<reference evidence="12 13" key="1">
    <citation type="submission" date="2016-10" db="EMBL/GenBank/DDBJ databases">
        <authorList>
            <person name="de Groot N.N."/>
        </authorList>
    </citation>
    <scope>NUCLEOTIDE SEQUENCE [LARGE SCALE GENOMIC DNA]</scope>
    <source>
        <strain evidence="13">DSM 938 / 37b4</strain>
    </source>
</reference>
<evidence type="ECO:0000313" key="13">
    <source>
        <dbReference type="Proteomes" id="UP000183812"/>
    </source>
</evidence>
<dbReference type="GO" id="GO:0004190">
    <property type="term" value="F:aspartic-type endopeptidase activity"/>
    <property type="evidence" value="ECO:0007669"/>
    <property type="project" value="UniProtKB-UniRule"/>
</dbReference>
<dbReference type="EMBL" id="FNAY01000011">
    <property type="protein sequence ID" value="SDF47161.1"/>
    <property type="molecule type" value="Genomic_DNA"/>
</dbReference>
<dbReference type="PANTHER" id="PTHR33695:SF1">
    <property type="entry name" value="LIPOPROTEIN SIGNAL PEPTIDASE"/>
    <property type="match status" value="1"/>
</dbReference>